<dbReference type="SUPFAM" id="SSF53756">
    <property type="entry name" value="UDP-Glycosyltransferase/glycogen phosphorylase"/>
    <property type="match status" value="1"/>
</dbReference>
<dbReference type="EMBL" id="QBKQ01000001">
    <property type="protein sequence ID" value="PTX44485.1"/>
    <property type="molecule type" value="Genomic_DNA"/>
</dbReference>
<dbReference type="AlphaFoldDB" id="A0A2T6AKZ0"/>
<dbReference type="Pfam" id="PF00534">
    <property type="entry name" value="Glycos_transf_1"/>
    <property type="match status" value="1"/>
</dbReference>
<dbReference type="Proteomes" id="UP000244174">
    <property type="component" value="Unassembled WGS sequence"/>
</dbReference>
<protein>
    <submittedName>
        <fullName evidence="2">Glycosyltransferase involved in cell wall biosynthesis</fullName>
    </submittedName>
</protein>
<evidence type="ECO:0000259" key="1">
    <source>
        <dbReference type="Pfam" id="PF00534"/>
    </source>
</evidence>
<name>A0A2T6AKZ0_9FLAO</name>
<sequence>MKILFIIGWPLGQGGHINSTYALIKDLRKLEGVHNIVLMAPHGEKADAFKELGVRYIPLKFSRNNVLFALYNFIKILKGITANRISVIHAMDYRGFLAALLNNFFVKKKIVFTKAGGKPLPFFLPYSNALIVFSKELENAYNTNNYFFDLNRIFLIKERLPIDNFKVFKKKSGFDSDFVFIAMRLMKAKKGLLDNLFDELEKVGKPKHGLNIVIAGDGELRGYCQERASLINLKSENGIDFKFLGELNDQDLIYQYYVNSKLTVGHGRGLLEAMALGKAVVLLGFDEKGSVLVNKSNVEHISNYNFSGRKLGQNSVEFSLHRILKQLDDTGFSLKPYERFNKQYIEAEYDSKIGAIKTKDIYHKVLEENKSFVWKNLFWMFNKNKLW</sequence>
<proteinExistence type="predicted"/>
<gene>
    <name evidence="2" type="ORF">C8P64_0464</name>
</gene>
<dbReference type="GO" id="GO:0016757">
    <property type="term" value="F:glycosyltransferase activity"/>
    <property type="evidence" value="ECO:0007669"/>
    <property type="project" value="InterPro"/>
</dbReference>
<reference evidence="2 3" key="1">
    <citation type="submission" date="2018-04" db="EMBL/GenBank/DDBJ databases">
        <title>Genomic Encyclopedia of Archaeal and Bacterial Type Strains, Phase II (KMG-II): from individual species to whole genera.</title>
        <authorList>
            <person name="Goeker M."/>
        </authorList>
    </citation>
    <scope>NUCLEOTIDE SEQUENCE [LARGE SCALE GENOMIC DNA]</scope>
    <source>
        <strain evidence="2 3">DSM 23082</strain>
    </source>
</reference>
<dbReference type="InterPro" id="IPR001296">
    <property type="entry name" value="Glyco_trans_1"/>
</dbReference>
<organism evidence="2 3">
    <name type="scientific">Christiangramia gaetbulicola</name>
    <dbReference type="NCBI Taxonomy" id="703340"/>
    <lineage>
        <taxon>Bacteria</taxon>
        <taxon>Pseudomonadati</taxon>
        <taxon>Bacteroidota</taxon>
        <taxon>Flavobacteriia</taxon>
        <taxon>Flavobacteriales</taxon>
        <taxon>Flavobacteriaceae</taxon>
        <taxon>Christiangramia</taxon>
    </lineage>
</organism>
<evidence type="ECO:0000313" key="2">
    <source>
        <dbReference type="EMBL" id="PTX44485.1"/>
    </source>
</evidence>
<keyword evidence="2" id="KW-0808">Transferase</keyword>
<evidence type="ECO:0000313" key="3">
    <source>
        <dbReference type="Proteomes" id="UP000244174"/>
    </source>
</evidence>
<dbReference type="RefSeq" id="WP_146167166.1">
    <property type="nucleotide sequence ID" value="NZ_QBKQ01000001.1"/>
</dbReference>
<dbReference type="Gene3D" id="3.40.50.2000">
    <property type="entry name" value="Glycogen Phosphorylase B"/>
    <property type="match status" value="2"/>
</dbReference>
<accession>A0A2T6AKZ0</accession>
<comment type="caution">
    <text evidence="2">The sequence shown here is derived from an EMBL/GenBank/DDBJ whole genome shotgun (WGS) entry which is preliminary data.</text>
</comment>
<dbReference type="OrthoDB" id="3861448at2"/>
<keyword evidence="3" id="KW-1185">Reference proteome</keyword>
<feature type="domain" description="Glycosyl transferase family 1" evidence="1">
    <location>
        <begin position="168"/>
        <end position="282"/>
    </location>
</feature>